<dbReference type="InterPro" id="IPR029039">
    <property type="entry name" value="Flavoprotein-like_sf"/>
</dbReference>
<reference evidence="15" key="2">
    <citation type="submission" date="2025-08" db="UniProtKB">
        <authorList>
            <consortium name="Ensembl"/>
        </authorList>
    </citation>
    <scope>IDENTIFICATION</scope>
</reference>
<dbReference type="Ensembl" id="ENSLACT00000008535.1">
    <property type="protein sequence ID" value="ENSLACP00000008467.1"/>
    <property type="gene ID" value="ENSLACG00000007496.1"/>
</dbReference>
<reference evidence="16" key="1">
    <citation type="submission" date="2011-08" db="EMBL/GenBank/DDBJ databases">
        <title>The draft genome of Latimeria chalumnae.</title>
        <authorList>
            <person name="Di Palma F."/>
            <person name="Alfoldi J."/>
            <person name="Johnson J."/>
            <person name="Berlin A."/>
            <person name="Gnerre S."/>
            <person name="Jaffe D."/>
            <person name="MacCallum I."/>
            <person name="Young S."/>
            <person name="Walker B.J."/>
            <person name="Lander E."/>
            <person name="Lindblad-Toh K."/>
        </authorList>
    </citation>
    <scope>NUCLEOTIDE SEQUENCE [LARGE SCALE GENOMIC DNA]</scope>
    <source>
        <strain evidence="16">Wild caught</strain>
    </source>
</reference>
<evidence type="ECO:0000256" key="10">
    <source>
        <dbReference type="ARBA" id="ARBA00023167"/>
    </source>
</evidence>
<proteinExistence type="predicted"/>
<dbReference type="InterPro" id="IPR017927">
    <property type="entry name" value="FAD-bd_FR_type"/>
</dbReference>
<evidence type="ECO:0000256" key="8">
    <source>
        <dbReference type="ARBA" id="ARBA00022857"/>
    </source>
</evidence>
<keyword evidence="9" id="KW-0560">Oxidoreductase</keyword>
<dbReference type="EMBL" id="AFYH01204297">
    <property type="status" value="NOT_ANNOTATED_CDS"/>
    <property type="molecule type" value="Genomic_DNA"/>
</dbReference>
<dbReference type="GO" id="GO:0050667">
    <property type="term" value="P:homocysteine metabolic process"/>
    <property type="evidence" value="ECO:0007669"/>
    <property type="project" value="TreeGrafter"/>
</dbReference>
<dbReference type="EMBL" id="AFYH01204301">
    <property type="status" value="NOT_ANNOTATED_CDS"/>
    <property type="molecule type" value="Genomic_DNA"/>
</dbReference>
<name>H3AFP6_LATCH</name>
<evidence type="ECO:0000256" key="4">
    <source>
        <dbReference type="ARBA" id="ARBA00022630"/>
    </source>
</evidence>
<dbReference type="SUPFAM" id="SSF52218">
    <property type="entry name" value="Flavoproteins"/>
    <property type="match status" value="1"/>
</dbReference>
<keyword evidence="5" id="KW-0288">FMN</keyword>
<dbReference type="Proteomes" id="UP000008672">
    <property type="component" value="Unassembled WGS sequence"/>
</dbReference>
<dbReference type="Gene3D" id="1.20.990.10">
    <property type="entry name" value="NADPH-cytochrome p450 Reductase, Chain A, domain 3"/>
    <property type="match status" value="1"/>
</dbReference>
<dbReference type="EMBL" id="AFYH01204296">
    <property type="status" value="NOT_ANNOTATED_CDS"/>
    <property type="molecule type" value="Genomic_DNA"/>
</dbReference>
<keyword evidence="10" id="KW-0486">Methionine biosynthesis</keyword>
<dbReference type="InterPro" id="IPR017938">
    <property type="entry name" value="Riboflavin_synthase-like_b-brl"/>
</dbReference>
<comment type="cofactor">
    <cofactor evidence="2">
        <name>FAD</name>
        <dbReference type="ChEBI" id="CHEBI:57692"/>
    </cofactor>
</comment>
<dbReference type="Gene3D" id="3.40.50.80">
    <property type="entry name" value="Nucleotide-binding domain of ferredoxin-NADP reductase (FNR) module"/>
    <property type="match status" value="1"/>
</dbReference>
<evidence type="ECO:0000256" key="11">
    <source>
        <dbReference type="ARBA" id="ARBA00039088"/>
    </source>
</evidence>
<dbReference type="Pfam" id="PF00175">
    <property type="entry name" value="NAD_binding_1"/>
    <property type="match status" value="1"/>
</dbReference>
<dbReference type="HOGENOM" id="CLU_001570_17_7_1"/>
<evidence type="ECO:0000259" key="14">
    <source>
        <dbReference type="PROSITE" id="PS51384"/>
    </source>
</evidence>
<dbReference type="InParanoid" id="H3AFP6"/>
<dbReference type="EC" id="1.16.1.8" evidence="11"/>
<evidence type="ECO:0000313" key="15">
    <source>
        <dbReference type="Ensembl" id="ENSLACP00000008467.1"/>
    </source>
</evidence>
<dbReference type="EMBL" id="AFYH01204298">
    <property type="status" value="NOT_ANNOTATED_CDS"/>
    <property type="molecule type" value="Genomic_DNA"/>
</dbReference>
<dbReference type="PRINTS" id="PR00369">
    <property type="entry name" value="FLAVODOXIN"/>
</dbReference>
<keyword evidence="4" id="KW-0285">Flavoprotein</keyword>
<dbReference type="InterPro" id="IPR001709">
    <property type="entry name" value="Flavoprot_Pyr_Nucl_cyt_Rdtase"/>
</dbReference>
<dbReference type="SUPFAM" id="SSF52343">
    <property type="entry name" value="Ferredoxin reductase-like, C-terminal NADP-linked domain"/>
    <property type="match status" value="1"/>
</dbReference>
<evidence type="ECO:0000256" key="7">
    <source>
        <dbReference type="ARBA" id="ARBA00022827"/>
    </source>
</evidence>
<dbReference type="FunCoup" id="H3AFP6">
    <property type="interactions" value="1801"/>
</dbReference>
<evidence type="ECO:0000256" key="2">
    <source>
        <dbReference type="ARBA" id="ARBA00001974"/>
    </source>
</evidence>
<dbReference type="PROSITE" id="PS51384">
    <property type="entry name" value="FAD_FR"/>
    <property type="match status" value="1"/>
</dbReference>
<dbReference type="CDD" id="cd06203">
    <property type="entry name" value="methionine_synthase_red"/>
    <property type="match status" value="1"/>
</dbReference>
<dbReference type="EMBL" id="AFYH01204303">
    <property type="status" value="NOT_ANNOTATED_CDS"/>
    <property type="molecule type" value="Genomic_DNA"/>
</dbReference>
<evidence type="ECO:0000256" key="1">
    <source>
        <dbReference type="ARBA" id="ARBA00001917"/>
    </source>
</evidence>
<dbReference type="PANTHER" id="PTHR19384">
    <property type="entry name" value="NITRIC OXIDE SYNTHASE-RELATED"/>
    <property type="match status" value="1"/>
</dbReference>
<dbReference type="GO" id="GO:0009086">
    <property type="term" value="P:methionine biosynthetic process"/>
    <property type="evidence" value="ECO:0007669"/>
    <property type="project" value="UniProtKB-KW"/>
</dbReference>
<evidence type="ECO:0000313" key="16">
    <source>
        <dbReference type="Proteomes" id="UP000008672"/>
    </source>
</evidence>
<dbReference type="InterPro" id="IPR039261">
    <property type="entry name" value="FNR_nucleotide-bd"/>
</dbReference>
<keyword evidence="16" id="KW-1185">Reference proteome</keyword>
<dbReference type="EMBL" id="AFYH01204302">
    <property type="status" value="NOT_ANNOTATED_CDS"/>
    <property type="molecule type" value="Genomic_DNA"/>
</dbReference>
<evidence type="ECO:0000259" key="13">
    <source>
        <dbReference type="PROSITE" id="PS50902"/>
    </source>
</evidence>
<dbReference type="PRINTS" id="PR00371">
    <property type="entry name" value="FPNCR"/>
</dbReference>
<dbReference type="SUPFAM" id="SSF63380">
    <property type="entry name" value="Riboflavin synthase domain-like"/>
    <property type="match status" value="1"/>
</dbReference>
<feature type="domain" description="Flavodoxin-like" evidence="13">
    <location>
        <begin position="16"/>
        <end position="159"/>
    </location>
</feature>
<dbReference type="InterPro" id="IPR003097">
    <property type="entry name" value="CysJ-like_FAD-binding"/>
</dbReference>
<feature type="domain" description="FAD-binding FR-type" evidence="14">
    <location>
        <begin position="285"/>
        <end position="553"/>
    </location>
</feature>
<dbReference type="GO" id="GO:0005829">
    <property type="term" value="C:cytosol"/>
    <property type="evidence" value="ECO:0007669"/>
    <property type="project" value="TreeGrafter"/>
</dbReference>
<dbReference type="Pfam" id="PF00667">
    <property type="entry name" value="FAD_binding_1"/>
    <property type="match status" value="1"/>
</dbReference>
<keyword evidence="3" id="KW-0028">Amino-acid biosynthesis</keyword>
<dbReference type="Bgee" id="ENSLACG00000007496">
    <property type="expression patterns" value="Expressed in muscle tissue and 6 other cell types or tissues"/>
</dbReference>
<comment type="cofactor">
    <cofactor evidence="1">
        <name>FMN</name>
        <dbReference type="ChEBI" id="CHEBI:58210"/>
    </cofactor>
</comment>
<dbReference type="InterPro" id="IPR023173">
    <property type="entry name" value="NADPH_Cyt_P450_Rdtase_alpha"/>
</dbReference>
<dbReference type="EMBL" id="AFYH01204300">
    <property type="status" value="NOT_ANNOTATED_CDS"/>
    <property type="molecule type" value="Genomic_DNA"/>
</dbReference>
<dbReference type="InterPro" id="IPR001433">
    <property type="entry name" value="OxRdtase_FAD/NAD-bd"/>
</dbReference>
<evidence type="ECO:0000256" key="3">
    <source>
        <dbReference type="ARBA" id="ARBA00022605"/>
    </source>
</evidence>
<dbReference type="PANTHER" id="PTHR19384:SF84">
    <property type="entry name" value="METHIONINE SYNTHASE REDUCTASE"/>
    <property type="match status" value="1"/>
</dbReference>
<dbReference type="GeneTree" id="ENSGT00940000155822"/>
<dbReference type="FunFam" id="3.40.50.80:FF:000018">
    <property type="entry name" value="NADPH--cytochrome P450 reductase"/>
    <property type="match status" value="1"/>
</dbReference>
<dbReference type="InterPro" id="IPR001094">
    <property type="entry name" value="Flavdoxin-like"/>
</dbReference>
<gene>
    <name evidence="15" type="primary">MTRR</name>
</gene>
<keyword evidence="7" id="KW-0274">FAD</keyword>
<dbReference type="Gene3D" id="2.40.30.10">
    <property type="entry name" value="Translation factors"/>
    <property type="match status" value="1"/>
</dbReference>
<reference evidence="15" key="3">
    <citation type="submission" date="2025-09" db="UniProtKB">
        <authorList>
            <consortium name="Ensembl"/>
        </authorList>
    </citation>
    <scope>IDENTIFICATION</scope>
</reference>
<dbReference type="EMBL" id="AFYH01204299">
    <property type="status" value="NOT_ANNOTATED_CDS"/>
    <property type="molecule type" value="Genomic_DNA"/>
</dbReference>
<dbReference type="OMA" id="LFFGHQR"/>
<dbReference type="eggNOG" id="KOG1158">
    <property type="taxonomic scope" value="Eukaryota"/>
</dbReference>
<evidence type="ECO:0000256" key="9">
    <source>
        <dbReference type="ARBA" id="ARBA00023002"/>
    </source>
</evidence>
<dbReference type="GO" id="GO:0010181">
    <property type="term" value="F:FMN binding"/>
    <property type="evidence" value="ECO:0007669"/>
    <property type="project" value="InterPro"/>
</dbReference>
<keyword evidence="8" id="KW-0521">NADP</keyword>
<dbReference type="FunFam" id="1.20.990.10:FF:000007">
    <property type="entry name" value="Methionine synthase reductase"/>
    <property type="match status" value="1"/>
</dbReference>
<protein>
    <recommendedName>
        <fullName evidence="12">Methionine synthase reductase</fullName>
        <ecNumber evidence="11">1.16.1.8</ecNumber>
    </recommendedName>
</protein>
<accession>H3AFP6</accession>
<dbReference type="GO" id="GO:0050660">
    <property type="term" value="F:flavin adenine dinucleotide binding"/>
    <property type="evidence" value="ECO:0007669"/>
    <property type="project" value="TreeGrafter"/>
</dbReference>
<sequence length="720" mass="79932">QIGFCSSMPCEAKGSFLLLYGSQLGQAKAIAEDLSQQACDHGLVANIYCMSEVDKYDLVKEKNPLVVVVSTTGSGNPPDTAAKFVKEIKAKWLPADHLAHLQYAILALGDSNYENFCGSGKTIDQRLQELGAQHFYATGHADDGVGLELVVEPWIEGLWHALKKACTLRVSSAREGENPYCNIETSNGEPAMNGQQGLQEMPTIHAVQQTKTSQESGLQSPADFPQNDADKAIETELHQLSLNKSVPPLSESVLNVPTLPLEYLQLEFQETAHQETKQPNVAKKDPSFSASLAQVIILSTREGLLLSVLLKISISNTTISYQPGDLFCVACPNNAGEVEELLQRLGLEEKGENSVQLQIKKDTKNSKGAKLPTHIPENSSLWFLLTHCLEIRAIPKKAFLRALVEYTSAPCEKRRLQELCSKQGSSDYNHFIRDRSVCLLDLCRAFPSCKPPLSLLIEHLPKLQARSYSAASSPLFHPGELHFVFSVVEFPVCPERLLPRKGVCTGWLAELVAPVFQKPGSDTETGDWVQNGHLPVLPKVSISVHPSSFFHLPADPSLPVVMVGPGTGIAPFIGFLQHREKQREESDDCAFGETWLFFGCRHHDKDWLFRNTLKHFLEKGTLTHLKICFSREEPASPGEVKAKPKYVQDNIRLFAQDVTRMLLREKGYIYVCGDAKNMARDVNDALVEIIQNDLRTDKLAAMKVVAGLRDEKRYLQDVWT</sequence>
<evidence type="ECO:0000256" key="6">
    <source>
        <dbReference type="ARBA" id="ARBA00022691"/>
    </source>
</evidence>
<dbReference type="GO" id="GO:0030586">
    <property type="term" value="F:[methionine synthase] reductase (NADPH) activity"/>
    <property type="evidence" value="ECO:0007669"/>
    <property type="project" value="UniProtKB-EC"/>
</dbReference>
<dbReference type="Gene3D" id="3.40.50.360">
    <property type="match status" value="1"/>
</dbReference>
<dbReference type="InterPro" id="IPR008254">
    <property type="entry name" value="Flavodoxin/NO_synth"/>
</dbReference>
<evidence type="ECO:0000256" key="5">
    <source>
        <dbReference type="ARBA" id="ARBA00022643"/>
    </source>
</evidence>
<dbReference type="STRING" id="7897.ENSLACP00000008467"/>
<organism evidence="15 16">
    <name type="scientific">Latimeria chalumnae</name>
    <name type="common">Coelacanth</name>
    <dbReference type="NCBI Taxonomy" id="7897"/>
    <lineage>
        <taxon>Eukaryota</taxon>
        <taxon>Metazoa</taxon>
        <taxon>Chordata</taxon>
        <taxon>Craniata</taxon>
        <taxon>Vertebrata</taxon>
        <taxon>Euteleostomi</taxon>
        <taxon>Coelacanthiformes</taxon>
        <taxon>Coelacanthidae</taxon>
        <taxon>Latimeria</taxon>
    </lineage>
</organism>
<dbReference type="EMBL" id="AFYH01204295">
    <property type="status" value="NOT_ANNOTATED_CDS"/>
    <property type="molecule type" value="Genomic_DNA"/>
</dbReference>
<dbReference type="FunFam" id="3.40.50.360:FF:000059">
    <property type="entry name" value="5-methyltetrahydrofolate-homocysteine methyltransferase reductase"/>
    <property type="match status" value="1"/>
</dbReference>
<dbReference type="Pfam" id="PF00258">
    <property type="entry name" value="Flavodoxin_1"/>
    <property type="match status" value="1"/>
</dbReference>
<dbReference type="EMBL" id="AFYH01204294">
    <property type="status" value="NOT_ANNOTATED_CDS"/>
    <property type="molecule type" value="Genomic_DNA"/>
</dbReference>
<keyword evidence="6" id="KW-0949">S-adenosyl-L-methionine</keyword>
<dbReference type="PROSITE" id="PS50902">
    <property type="entry name" value="FLAVODOXIN_LIKE"/>
    <property type="match status" value="1"/>
</dbReference>
<evidence type="ECO:0000256" key="12">
    <source>
        <dbReference type="ARBA" id="ARBA00040659"/>
    </source>
</evidence>
<dbReference type="AlphaFoldDB" id="H3AFP6"/>